<dbReference type="Pfam" id="PF04024">
    <property type="entry name" value="PspC"/>
    <property type="match status" value="1"/>
</dbReference>
<evidence type="ECO:0000256" key="1">
    <source>
        <dbReference type="SAM" id="Phobius"/>
    </source>
</evidence>
<feature type="transmembrane region" description="Helical" evidence="1">
    <location>
        <begin position="39"/>
        <end position="66"/>
    </location>
</feature>
<dbReference type="InterPro" id="IPR007168">
    <property type="entry name" value="Phageshock_PspC_N"/>
</dbReference>
<organism evidence="3">
    <name type="scientific">uncultured bacterium ws085G8</name>
    <dbReference type="NCBI Taxonomy" id="1131825"/>
    <lineage>
        <taxon>Bacteria</taxon>
        <taxon>environmental samples</taxon>
    </lineage>
</organism>
<accession>I1X5D2</accession>
<proteinExistence type="predicted"/>
<keyword evidence="1" id="KW-0812">Transmembrane</keyword>
<keyword evidence="1" id="KW-0472">Membrane</keyword>
<dbReference type="AlphaFoldDB" id="I1X5D2"/>
<evidence type="ECO:0000259" key="2">
    <source>
        <dbReference type="Pfam" id="PF04024"/>
    </source>
</evidence>
<protein>
    <submittedName>
        <fullName evidence="3">Protein containing PspC domain</fullName>
    </submittedName>
</protein>
<name>I1X5D2_9BACT</name>
<keyword evidence="1" id="KW-1133">Transmembrane helix</keyword>
<sequence length="111" mass="12859">MQDETFFDSIKRNLNGEPGQPIVLGVCKTLAARFNQEVWLIRLAAIVLGVFYTFFTIVAYVLLGLFMDETSHRTKSLFEGLGIWFRELTEKIGRQFGNVCRDDDSSRRNYR</sequence>
<reference evidence="3" key="1">
    <citation type="journal article" date="2012" name="ISME J.">
        <title>Roseobacter clade bacteria are abundant in coastal sediments and encode a novel combination of sulfur oxidation genes.</title>
        <authorList>
            <person name="Lenk S."/>
            <person name="Moraru C."/>
            <person name="Hahnke S."/>
            <person name="Arnds J."/>
            <person name="Richter M."/>
            <person name="Kube M."/>
            <person name="Reinhardt R."/>
            <person name="Brinkhoff T."/>
            <person name="Harder J."/>
            <person name="Amann R."/>
            <person name="Mussmann M."/>
        </authorList>
    </citation>
    <scope>NUCLEOTIDE SEQUENCE</scope>
</reference>
<feature type="domain" description="Phage shock protein PspC N-terminal" evidence="2">
    <location>
        <begin position="22"/>
        <end position="69"/>
    </location>
</feature>
<gene>
    <name evidence="3" type="ORF">ws085G8_0037</name>
</gene>
<dbReference type="EMBL" id="JQ256788">
    <property type="protein sequence ID" value="AFI78707.1"/>
    <property type="molecule type" value="Genomic_DNA"/>
</dbReference>
<evidence type="ECO:0000313" key="3">
    <source>
        <dbReference type="EMBL" id="AFI78707.1"/>
    </source>
</evidence>